<protein>
    <submittedName>
        <fullName evidence="3">Glucoamylase</fullName>
    </submittedName>
</protein>
<dbReference type="InterPro" id="IPR011613">
    <property type="entry name" value="GH15-like"/>
</dbReference>
<name>B4RAR6_PHEZH</name>
<dbReference type="STRING" id="450851.PHZ_c3255"/>
<dbReference type="GO" id="GO:0005975">
    <property type="term" value="P:carbohydrate metabolic process"/>
    <property type="evidence" value="ECO:0007669"/>
    <property type="project" value="InterPro"/>
</dbReference>
<feature type="domain" description="GH15-like" evidence="1">
    <location>
        <begin position="361"/>
        <end position="623"/>
    </location>
</feature>
<evidence type="ECO:0000259" key="1">
    <source>
        <dbReference type="Pfam" id="PF00723"/>
    </source>
</evidence>
<dbReference type="AlphaFoldDB" id="B4RAR6"/>
<dbReference type="GO" id="GO:0004553">
    <property type="term" value="F:hydrolase activity, hydrolyzing O-glycosyl compounds"/>
    <property type="evidence" value="ECO:0007669"/>
    <property type="project" value="UniProtKB-ARBA"/>
</dbReference>
<dbReference type="InterPro" id="IPR012341">
    <property type="entry name" value="6hp_glycosidase-like_sf"/>
</dbReference>
<dbReference type="InterPro" id="IPR008928">
    <property type="entry name" value="6-hairpin_glycosidase_sf"/>
</dbReference>
<evidence type="ECO:0000313" key="3">
    <source>
        <dbReference type="EMBL" id="ACG79664.1"/>
    </source>
</evidence>
<keyword evidence="4" id="KW-1185">Reference proteome</keyword>
<feature type="domain" description="GH15-like" evidence="1">
    <location>
        <begin position="228"/>
        <end position="294"/>
    </location>
</feature>
<evidence type="ECO:0000313" key="4">
    <source>
        <dbReference type="Proteomes" id="UP000001868"/>
    </source>
</evidence>
<dbReference type="Proteomes" id="UP000001868">
    <property type="component" value="Chromosome"/>
</dbReference>
<dbReference type="EMBL" id="CP000747">
    <property type="protein sequence ID" value="ACG79664.1"/>
    <property type="molecule type" value="Genomic_DNA"/>
</dbReference>
<dbReference type="KEGG" id="pzu:PHZ_c3255"/>
<sequence>MEIRLLSQTLDLFPIGNCAASALIDRTGRYIWACVPRVDGDPVFCALLDGRDPAAEKAQGLWAIDVEGAAEITQAYLRNTPILRTEIRTADGAAVEIIDFCPRYRHLGRQYRPMAFVRIVRPLAGAPRIRVRLSPMMNYGERACYQTAGSNHIRFVGEVMTLRLTTDCPVSHVQEARTFRLEEPLGFFLGPDEGLDADVATVTERMLRETTEYWRRWVRTLSVPLQWQEAVIRAAITLKLCTYEETGAIVAALTTSVPEHAADDGAGRNWDYRYCWLRDAYYVVQALNRLGAADILENYLGYLRNIVDQAGRGSIEGGPNGNGQPALPGLGPCGVDRGRAGHVQPVYGVGMEPVLTEWIAPHLRGYRGIGPVRVGNQAHEHMQHDVYGQIILSTVQAFFDERLLRPATVDDFCALEPIAERAFELHDKPDASLWEFRGREAVHTYSSVMCWAACDRLGNAAVKLGLTERAAYWNDRAARIRATIEARAWNEAEGRFAATFDGDELDASLLQLVDVRFASPDDPRMQATMAAVEHGLRRGPFMLRYAIADDFGVPKTAFNFCTFWLIEALHLSGRSDEARALFEEMLERRTAAGLLSEDISFTGDELWGNYPQTYSLVGLINCAMLLSEPWSSVR</sequence>
<dbReference type="Pfam" id="PF00723">
    <property type="entry name" value="Glyco_hydro_15"/>
    <property type="match status" value="2"/>
</dbReference>
<dbReference type="PANTHER" id="PTHR31616:SF0">
    <property type="entry name" value="GLUCAN 1,4-ALPHA-GLUCOSIDASE"/>
    <property type="match status" value="1"/>
</dbReference>
<dbReference type="HOGENOM" id="CLU_010399_3_1_5"/>
<dbReference type="CAZy" id="GH15">
    <property type="family name" value="Glycoside Hydrolase Family 15"/>
</dbReference>
<reference evidence="3 4" key="1">
    <citation type="journal article" date="2008" name="BMC Genomics">
        <title>Complete genome of Phenylobacterium zucineum - a novel facultative intracellular bacterium isolated from human erythroleukemia cell line K562.</title>
        <authorList>
            <person name="Luo Y."/>
            <person name="Xu X."/>
            <person name="Ding Z."/>
            <person name="Liu Z."/>
            <person name="Zhang B."/>
            <person name="Yan Z."/>
            <person name="Sun J."/>
            <person name="Hu S."/>
            <person name="Hu X."/>
        </authorList>
    </citation>
    <scope>NUCLEOTIDE SEQUENCE [LARGE SCALE GENOMIC DNA]</scope>
    <source>
        <strain evidence="3 4">HLK1</strain>
    </source>
</reference>
<dbReference type="SUPFAM" id="SSF48208">
    <property type="entry name" value="Six-hairpin glycosidases"/>
    <property type="match status" value="1"/>
</dbReference>
<proteinExistence type="predicted"/>
<dbReference type="Pfam" id="PF19291">
    <property type="entry name" value="TREH_N"/>
    <property type="match status" value="1"/>
</dbReference>
<dbReference type="eggNOG" id="COG3387">
    <property type="taxonomic scope" value="Bacteria"/>
</dbReference>
<dbReference type="Gene3D" id="1.50.10.10">
    <property type="match status" value="1"/>
</dbReference>
<organism evidence="3 4">
    <name type="scientific">Phenylobacterium zucineum (strain HLK1)</name>
    <dbReference type="NCBI Taxonomy" id="450851"/>
    <lineage>
        <taxon>Bacteria</taxon>
        <taxon>Pseudomonadati</taxon>
        <taxon>Pseudomonadota</taxon>
        <taxon>Alphaproteobacteria</taxon>
        <taxon>Caulobacterales</taxon>
        <taxon>Caulobacteraceae</taxon>
        <taxon>Phenylobacterium</taxon>
    </lineage>
</organism>
<evidence type="ECO:0000259" key="2">
    <source>
        <dbReference type="Pfam" id="PF19291"/>
    </source>
</evidence>
<feature type="domain" description="Trehalase-like N-terminal" evidence="2">
    <location>
        <begin position="15"/>
        <end position="159"/>
    </location>
</feature>
<dbReference type="InterPro" id="IPR045582">
    <property type="entry name" value="Trehalase-like_N"/>
</dbReference>
<dbReference type="RefSeq" id="WP_012523802.1">
    <property type="nucleotide sequence ID" value="NC_011144.1"/>
</dbReference>
<accession>B4RAR6</accession>
<gene>
    <name evidence="3" type="ordered locus">PHZ_c3255</name>
</gene>
<dbReference type="PANTHER" id="PTHR31616">
    <property type="entry name" value="TREHALASE"/>
    <property type="match status" value="1"/>
</dbReference>